<proteinExistence type="predicted"/>
<dbReference type="RefSeq" id="YP_010059319.1">
    <property type="nucleotide sequence ID" value="NC_054725.1"/>
</dbReference>
<sequence length="131" mass="14722">MVQVHYLSRRSERLERRVSYPRGSIFWLHHYHTDTKVYTGTEIVQGNVLLPAWWDMTGHPEAVFAPPETCACWECLQDKANPPKEELSPEQAIEALTDDLAAVLVTEGLMVTPEAVAQLRVAVQMCTGTGE</sequence>
<name>A0A6G6XJD5_9CAUD</name>
<evidence type="ECO:0000313" key="2">
    <source>
        <dbReference type="Proteomes" id="UP000503093"/>
    </source>
</evidence>
<gene>
    <name evidence="1" type="primary">69</name>
    <name evidence="1" type="ORF">SEA_SKOG_69</name>
</gene>
<accession>A0A6G6XJD5</accession>
<keyword evidence="2" id="KW-1185">Reference proteome</keyword>
<organism evidence="1 2">
    <name type="scientific">Gordonia phage Skog</name>
    <dbReference type="NCBI Taxonomy" id="2704033"/>
    <lineage>
        <taxon>Viruses</taxon>
        <taxon>Duplodnaviria</taxon>
        <taxon>Heunggongvirae</taxon>
        <taxon>Uroviricota</taxon>
        <taxon>Caudoviricetes</taxon>
        <taxon>Skogvirus</taxon>
        <taxon>Skogvirus Skog</taxon>
    </lineage>
</organism>
<protein>
    <submittedName>
        <fullName evidence="1">Uncharacterized protein</fullName>
    </submittedName>
</protein>
<dbReference type="EMBL" id="MN908687">
    <property type="protein sequence ID" value="QIG58221.1"/>
    <property type="molecule type" value="Genomic_DNA"/>
</dbReference>
<dbReference type="GeneID" id="64766551"/>
<evidence type="ECO:0000313" key="1">
    <source>
        <dbReference type="EMBL" id="QIG58221.1"/>
    </source>
</evidence>
<reference evidence="1 2" key="1">
    <citation type="submission" date="2020-01" db="EMBL/GenBank/DDBJ databases">
        <authorList>
            <person name="Alvaro L.E."/>
            <person name="Baker K.N."/>
            <person name="Baxter I.S."/>
            <person name="Brown M.R."/>
            <person name="Driscoll K.D."/>
            <person name="Elrubaie J.M."/>
            <person name="Feith S.L."/>
            <person name="Indihar D.F."/>
            <person name="Knoch V.T."/>
            <person name="Koirtyohann K.M."/>
            <person name="Kratz M.A."/>
            <person name="Lear A.H."/>
            <person name="Lindblom K.E."/>
            <person name="Marcus E.R."/>
            <person name="Murphy M.E."/>
            <person name="Sensor R."/>
            <person name="Sherman S.J."/>
            <person name="Swift V.R."/>
            <person name="White K.E."/>
            <person name="Wills S.J."/>
            <person name="Gatt S.M."/>
            <person name="Lohbauer S.A."/>
            <person name="Power T.R."/>
            <person name="Rosales K.A."/>
            <person name="Sisson B.M."/>
            <person name="Isern S."/>
            <person name="Michael S.F."/>
            <person name="Sunnen C.N."/>
            <person name="Garlena R.A."/>
            <person name="Russell D.A."/>
            <person name="Pope W.H."/>
            <person name="Jacobs-Sera D."/>
            <person name="Hatfull G.F."/>
        </authorList>
    </citation>
    <scope>NUCLEOTIDE SEQUENCE [LARGE SCALE GENOMIC DNA]</scope>
</reference>
<dbReference type="KEGG" id="vg:64766551"/>
<dbReference type="Proteomes" id="UP000503093">
    <property type="component" value="Segment"/>
</dbReference>